<name>A0A3S4RQD6_MYCCI</name>
<evidence type="ECO:0000256" key="1">
    <source>
        <dbReference type="ARBA" id="ARBA00023015"/>
    </source>
</evidence>
<dbReference type="SUPFAM" id="SSF48008">
    <property type="entry name" value="GntR ligand-binding domain-like"/>
    <property type="match status" value="1"/>
</dbReference>
<proteinExistence type="predicted"/>
<evidence type="ECO:0000313" key="5">
    <source>
        <dbReference type="EMBL" id="VEG49812.1"/>
    </source>
</evidence>
<keyword evidence="1" id="KW-0805">Transcription regulation</keyword>
<keyword evidence="2" id="KW-0238">DNA-binding</keyword>
<protein>
    <submittedName>
        <fullName evidence="5">GntR family transcriptional regulator</fullName>
    </submittedName>
</protein>
<gene>
    <name evidence="5" type="primary">ydfH_7</name>
    <name evidence="5" type="ORF">NCTC10485_04124</name>
</gene>
<evidence type="ECO:0000259" key="4">
    <source>
        <dbReference type="PROSITE" id="PS50949"/>
    </source>
</evidence>
<dbReference type="InterPro" id="IPR011711">
    <property type="entry name" value="GntR_C"/>
</dbReference>
<dbReference type="OrthoDB" id="3186208at2"/>
<feature type="domain" description="HTH gntR-type" evidence="4">
    <location>
        <begin position="7"/>
        <end position="74"/>
    </location>
</feature>
<dbReference type="InterPro" id="IPR036390">
    <property type="entry name" value="WH_DNA-bd_sf"/>
</dbReference>
<keyword evidence="3" id="KW-0804">Transcription</keyword>
<dbReference type="PROSITE" id="PS50949">
    <property type="entry name" value="HTH_GNTR"/>
    <property type="match status" value="1"/>
</dbReference>
<keyword evidence="6" id="KW-1185">Reference proteome</keyword>
<dbReference type="CDD" id="cd07377">
    <property type="entry name" value="WHTH_GntR"/>
    <property type="match status" value="1"/>
</dbReference>
<dbReference type="InterPro" id="IPR008920">
    <property type="entry name" value="TF_FadR/GntR_C"/>
</dbReference>
<dbReference type="Proteomes" id="UP000282551">
    <property type="component" value="Chromosome"/>
</dbReference>
<dbReference type="GO" id="GO:0003700">
    <property type="term" value="F:DNA-binding transcription factor activity"/>
    <property type="evidence" value="ECO:0007669"/>
    <property type="project" value="InterPro"/>
</dbReference>
<dbReference type="AlphaFoldDB" id="A0A3S4RQD6"/>
<dbReference type="SMART" id="SM00895">
    <property type="entry name" value="FCD"/>
    <property type="match status" value="1"/>
</dbReference>
<evidence type="ECO:0000256" key="3">
    <source>
        <dbReference type="ARBA" id="ARBA00023163"/>
    </source>
</evidence>
<dbReference type="SMART" id="SM00345">
    <property type="entry name" value="HTH_GNTR"/>
    <property type="match status" value="1"/>
</dbReference>
<evidence type="ECO:0000313" key="6">
    <source>
        <dbReference type="Proteomes" id="UP000282551"/>
    </source>
</evidence>
<dbReference type="InterPro" id="IPR036388">
    <property type="entry name" value="WH-like_DNA-bd_sf"/>
</dbReference>
<dbReference type="PANTHER" id="PTHR43537:SF45">
    <property type="entry name" value="GNTR FAMILY REGULATORY PROTEIN"/>
    <property type="match status" value="1"/>
</dbReference>
<dbReference type="Gene3D" id="1.20.120.530">
    <property type="entry name" value="GntR ligand-binding domain-like"/>
    <property type="match status" value="1"/>
</dbReference>
<dbReference type="RefSeq" id="WP_126335439.1">
    <property type="nucleotide sequence ID" value="NZ_AP022604.1"/>
</dbReference>
<dbReference type="SUPFAM" id="SSF46785">
    <property type="entry name" value="Winged helix' DNA-binding domain"/>
    <property type="match status" value="1"/>
</dbReference>
<dbReference type="Gene3D" id="1.10.10.10">
    <property type="entry name" value="Winged helix-like DNA-binding domain superfamily/Winged helix DNA-binding domain"/>
    <property type="match status" value="1"/>
</dbReference>
<dbReference type="Pfam" id="PF00392">
    <property type="entry name" value="GntR"/>
    <property type="match status" value="1"/>
</dbReference>
<dbReference type="PANTHER" id="PTHR43537">
    <property type="entry name" value="TRANSCRIPTIONAL REGULATOR, GNTR FAMILY"/>
    <property type="match status" value="1"/>
</dbReference>
<evidence type="ECO:0000256" key="2">
    <source>
        <dbReference type="ARBA" id="ARBA00023125"/>
    </source>
</evidence>
<dbReference type="Pfam" id="PF07729">
    <property type="entry name" value="FCD"/>
    <property type="match status" value="1"/>
</dbReference>
<reference evidence="5 6" key="1">
    <citation type="submission" date="2018-12" db="EMBL/GenBank/DDBJ databases">
        <authorList>
            <consortium name="Pathogen Informatics"/>
        </authorList>
    </citation>
    <scope>NUCLEOTIDE SEQUENCE [LARGE SCALE GENOMIC DNA]</scope>
    <source>
        <strain evidence="5 6">NCTC10485</strain>
    </source>
</reference>
<dbReference type="EMBL" id="LR134355">
    <property type="protein sequence ID" value="VEG49812.1"/>
    <property type="molecule type" value="Genomic_DNA"/>
</dbReference>
<organism evidence="5 6">
    <name type="scientific">Mycolicibacterium chitae</name>
    <name type="common">Mycobacterium chitae</name>
    <dbReference type="NCBI Taxonomy" id="1792"/>
    <lineage>
        <taxon>Bacteria</taxon>
        <taxon>Bacillati</taxon>
        <taxon>Actinomycetota</taxon>
        <taxon>Actinomycetes</taxon>
        <taxon>Mycobacteriales</taxon>
        <taxon>Mycobacteriaceae</taxon>
        <taxon>Mycolicibacterium</taxon>
    </lineage>
</organism>
<dbReference type="InterPro" id="IPR000524">
    <property type="entry name" value="Tscrpt_reg_HTH_GntR"/>
</dbReference>
<dbReference type="GO" id="GO:0003677">
    <property type="term" value="F:DNA binding"/>
    <property type="evidence" value="ECO:0007669"/>
    <property type="project" value="UniProtKB-KW"/>
</dbReference>
<accession>A0A3S4RQD6</accession>
<sequence length="230" mass="25347">MFDAGQVSLTDRVYEELMRAIRAGELQPGTMHSVVEISGRLGVSRTPVREALLRMASNGMVRFERSRGVRILEVSTRDIEEIYSLRMMLEVPSAYRAAELLTDELLAPIEDAFGRMQDATKAGDEASFQAADVDFHAAILNVAGNRRVTEVAANTRIQMMDRGLSTTATRTLVDILLVHERILDAIRGRDPHASAARMRDHLVETVTLLLTQSTGDDSLASAYTPPPLPV</sequence>